<dbReference type="EMBL" id="KK107260">
    <property type="protein sequence ID" value="EZA54170.1"/>
    <property type="molecule type" value="Genomic_DNA"/>
</dbReference>
<dbReference type="OrthoDB" id="8954335at2759"/>
<dbReference type="PANTHER" id="PTHR42698:SF1">
    <property type="entry name" value="GTPASE ERA, MITOCHONDRIAL"/>
    <property type="match status" value="1"/>
</dbReference>
<dbReference type="Proteomes" id="UP000053097">
    <property type="component" value="Unassembled WGS sequence"/>
</dbReference>
<dbReference type="FunFam" id="3.40.50.300:FF:002220">
    <property type="entry name" value="GTPase Era, mitochondrial"/>
    <property type="match status" value="1"/>
</dbReference>
<comment type="similarity">
    <text evidence="1">Belongs to the TRAFAC class TrmE-Era-EngA-EngB-Septin-like GTPase superfamily. Era GTPase family.</text>
</comment>
<dbReference type="EMBL" id="QOIP01000001">
    <property type="protein sequence ID" value="RLU27653.1"/>
    <property type="molecule type" value="Genomic_DNA"/>
</dbReference>
<sequence length="341" mass="38990">MFFTLERYAVRVGTRYLRRYFSKNTDVLTNEPQEFVLRADEDFKLLRREGHKSLKIAILGAPNVGKSTIVNRLARRLICPASSKVHTTQAKADAVYCEGDTQLIFMDTPGMVCEKDHKQYRLASSFKNDPQDCLKASDIVGIVQDAGNVHTRDRIDPNVLELLKLTKDIRNQISLILIFNKVDRVKKKELLLHLIRVITESKKSLNFSDVFMLSALTGNGIDDLRTYLLDSAKPRDWCYEEHVYSDHTCEDIIQQTVRAKLLDDLPNEVPYKLHVKLEHFDVGPDDSIAALVSVTCPTKRIMNLLLHARGNRIRDIAVRAEQELRNAFRTSVRLKIGVQTT</sequence>
<dbReference type="InterPro" id="IPR027417">
    <property type="entry name" value="P-loop_NTPase"/>
</dbReference>
<keyword evidence="3" id="KW-0547">Nucleotide-binding</keyword>
<dbReference type="InterPro" id="IPR015946">
    <property type="entry name" value="KH_dom-like_a/b"/>
</dbReference>
<dbReference type="GO" id="GO:0043024">
    <property type="term" value="F:ribosomal small subunit binding"/>
    <property type="evidence" value="ECO:0007669"/>
    <property type="project" value="TreeGrafter"/>
</dbReference>
<dbReference type="OMA" id="YVIDHRL"/>
<reference evidence="7 9" key="1">
    <citation type="journal article" date="2014" name="Curr. Biol.">
        <title>The genome of the clonal raider ant Cerapachys biroi.</title>
        <authorList>
            <person name="Oxley P.R."/>
            <person name="Ji L."/>
            <person name="Fetter-Pruneda I."/>
            <person name="McKenzie S.K."/>
            <person name="Li C."/>
            <person name="Hu H."/>
            <person name="Zhang G."/>
            <person name="Kronauer D.J."/>
        </authorList>
    </citation>
    <scope>NUCLEOTIDE SEQUENCE [LARGE SCALE GENOMIC DNA]</scope>
</reference>
<evidence type="ECO:0000256" key="3">
    <source>
        <dbReference type="ARBA" id="ARBA00022741"/>
    </source>
</evidence>
<reference evidence="8" key="3">
    <citation type="submission" date="2018-07" db="EMBL/GenBank/DDBJ databases">
        <authorList>
            <person name="Mckenzie S.K."/>
            <person name="Kronauer D.J.C."/>
        </authorList>
    </citation>
    <scope>NUCLEOTIDE SEQUENCE</scope>
    <source>
        <strain evidence="8">Clonal line C1</strain>
    </source>
</reference>
<evidence type="ECO:0000313" key="9">
    <source>
        <dbReference type="Proteomes" id="UP000053097"/>
    </source>
</evidence>
<dbReference type="InterPro" id="IPR030388">
    <property type="entry name" value="G_ERA_dom"/>
</dbReference>
<dbReference type="STRING" id="2015173.A0A026WDK5"/>
<reference evidence="8" key="2">
    <citation type="journal article" date="2018" name="Genome Res.">
        <title>The genomic architecture and molecular evolution of ant odorant receptors.</title>
        <authorList>
            <person name="McKenzie S.K."/>
            <person name="Kronauer D.J.C."/>
        </authorList>
    </citation>
    <scope>NUCLEOTIDE SEQUENCE [LARGE SCALE GENOMIC DNA]</scope>
    <source>
        <strain evidence="8">Clonal line C1</strain>
    </source>
</reference>
<proteinExistence type="inferred from homology"/>
<dbReference type="InterPro" id="IPR005225">
    <property type="entry name" value="Small_GTP-bd"/>
</dbReference>
<dbReference type="PANTHER" id="PTHR42698">
    <property type="entry name" value="GTPASE ERA"/>
    <property type="match status" value="1"/>
</dbReference>
<keyword evidence="4" id="KW-0342">GTP-binding</keyword>
<evidence type="ECO:0000256" key="2">
    <source>
        <dbReference type="ARBA" id="ARBA00019149"/>
    </source>
</evidence>
<dbReference type="CDD" id="cd04163">
    <property type="entry name" value="Era"/>
    <property type="match status" value="1"/>
</dbReference>
<dbReference type="Proteomes" id="UP000279307">
    <property type="component" value="Chromosome 1"/>
</dbReference>
<dbReference type="GO" id="GO:0005759">
    <property type="term" value="C:mitochondrial matrix"/>
    <property type="evidence" value="ECO:0007669"/>
    <property type="project" value="TreeGrafter"/>
</dbReference>
<dbReference type="Gene3D" id="3.30.300.20">
    <property type="match status" value="1"/>
</dbReference>
<evidence type="ECO:0000313" key="7">
    <source>
        <dbReference type="EMBL" id="EZA54170.1"/>
    </source>
</evidence>
<accession>A0A026WDK5</accession>
<gene>
    <name evidence="8" type="ORF">DMN91_001457</name>
    <name evidence="7" type="ORF">X777_06020</name>
</gene>
<evidence type="ECO:0000256" key="5">
    <source>
        <dbReference type="ARBA" id="ARBA00030975"/>
    </source>
</evidence>
<keyword evidence="9" id="KW-1185">Reference proteome</keyword>
<dbReference type="NCBIfam" id="TIGR00231">
    <property type="entry name" value="small_GTP"/>
    <property type="match status" value="1"/>
</dbReference>
<evidence type="ECO:0000313" key="8">
    <source>
        <dbReference type="EMBL" id="RLU27653.1"/>
    </source>
</evidence>
<protein>
    <recommendedName>
        <fullName evidence="2">GTPase Era, mitochondrial</fullName>
    </recommendedName>
    <alternativeName>
        <fullName evidence="5">ERA-like protein 1</fullName>
    </alternativeName>
</protein>
<evidence type="ECO:0000256" key="4">
    <source>
        <dbReference type="ARBA" id="ARBA00023134"/>
    </source>
</evidence>
<dbReference type="GO" id="GO:0000028">
    <property type="term" value="P:ribosomal small subunit assembly"/>
    <property type="evidence" value="ECO:0007669"/>
    <property type="project" value="TreeGrafter"/>
</dbReference>
<dbReference type="NCBIfam" id="TIGR00436">
    <property type="entry name" value="era"/>
    <property type="match status" value="1"/>
</dbReference>
<feature type="domain" description="G" evidence="6">
    <location>
        <begin position="55"/>
        <end position="181"/>
    </location>
</feature>
<evidence type="ECO:0000259" key="6">
    <source>
        <dbReference type="Pfam" id="PF01926"/>
    </source>
</evidence>
<dbReference type="GO" id="GO:0019843">
    <property type="term" value="F:rRNA binding"/>
    <property type="evidence" value="ECO:0007669"/>
    <property type="project" value="TreeGrafter"/>
</dbReference>
<dbReference type="AlphaFoldDB" id="A0A026WDK5"/>
<dbReference type="InterPro" id="IPR006073">
    <property type="entry name" value="GTP-bd"/>
</dbReference>
<dbReference type="SUPFAM" id="SSF52540">
    <property type="entry name" value="P-loop containing nucleoside triphosphate hydrolases"/>
    <property type="match status" value="1"/>
</dbReference>
<dbReference type="Pfam" id="PF01926">
    <property type="entry name" value="MMR_HSR1"/>
    <property type="match status" value="1"/>
</dbReference>
<dbReference type="InterPro" id="IPR005662">
    <property type="entry name" value="GTPase_Era-like"/>
</dbReference>
<organism evidence="7 9">
    <name type="scientific">Ooceraea biroi</name>
    <name type="common">Clonal raider ant</name>
    <name type="synonym">Cerapachys biroi</name>
    <dbReference type="NCBI Taxonomy" id="2015173"/>
    <lineage>
        <taxon>Eukaryota</taxon>
        <taxon>Metazoa</taxon>
        <taxon>Ecdysozoa</taxon>
        <taxon>Arthropoda</taxon>
        <taxon>Hexapoda</taxon>
        <taxon>Insecta</taxon>
        <taxon>Pterygota</taxon>
        <taxon>Neoptera</taxon>
        <taxon>Endopterygota</taxon>
        <taxon>Hymenoptera</taxon>
        <taxon>Apocrita</taxon>
        <taxon>Aculeata</taxon>
        <taxon>Formicoidea</taxon>
        <taxon>Formicidae</taxon>
        <taxon>Dorylinae</taxon>
        <taxon>Ooceraea</taxon>
    </lineage>
</organism>
<dbReference type="Gene3D" id="3.40.50.300">
    <property type="entry name" value="P-loop containing nucleotide triphosphate hydrolases"/>
    <property type="match status" value="1"/>
</dbReference>
<name>A0A026WDK5_OOCBI</name>
<dbReference type="GO" id="GO:0005525">
    <property type="term" value="F:GTP binding"/>
    <property type="evidence" value="ECO:0007669"/>
    <property type="project" value="UniProtKB-KW"/>
</dbReference>
<evidence type="ECO:0000256" key="1">
    <source>
        <dbReference type="ARBA" id="ARBA00007921"/>
    </source>
</evidence>